<feature type="compositionally biased region" description="Polar residues" evidence="6">
    <location>
        <begin position="1142"/>
        <end position="1155"/>
    </location>
</feature>
<dbReference type="GO" id="GO:0016020">
    <property type="term" value="C:membrane"/>
    <property type="evidence" value="ECO:0007669"/>
    <property type="project" value="UniProtKB-SubCell"/>
</dbReference>
<feature type="region of interest" description="Disordered" evidence="6">
    <location>
        <begin position="950"/>
        <end position="977"/>
    </location>
</feature>
<evidence type="ECO:0000313" key="8">
    <source>
        <dbReference type="EMBL" id="PVD25706.1"/>
    </source>
</evidence>
<organism evidence="8 9">
    <name type="scientific">Pomacea canaliculata</name>
    <name type="common">Golden apple snail</name>
    <dbReference type="NCBI Taxonomy" id="400727"/>
    <lineage>
        <taxon>Eukaryota</taxon>
        <taxon>Metazoa</taxon>
        <taxon>Spiralia</taxon>
        <taxon>Lophotrochozoa</taxon>
        <taxon>Mollusca</taxon>
        <taxon>Gastropoda</taxon>
        <taxon>Caenogastropoda</taxon>
        <taxon>Architaenioglossa</taxon>
        <taxon>Ampullarioidea</taxon>
        <taxon>Ampullariidae</taxon>
        <taxon>Pomacea</taxon>
    </lineage>
</organism>
<evidence type="ECO:0000313" key="9">
    <source>
        <dbReference type="Proteomes" id="UP000245119"/>
    </source>
</evidence>
<keyword evidence="3" id="KW-0732">Signal</keyword>
<dbReference type="InterPro" id="IPR015943">
    <property type="entry name" value="WD40/YVTN_repeat-like_dom_sf"/>
</dbReference>
<protein>
    <recommendedName>
        <fullName evidence="7">DEX1 C-terminal domain-containing protein</fullName>
    </recommendedName>
</protein>
<evidence type="ECO:0000256" key="5">
    <source>
        <dbReference type="ARBA" id="ARBA00023136"/>
    </source>
</evidence>
<evidence type="ECO:0000256" key="3">
    <source>
        <dbReference type="ARBA" id="ARBA00022729"/>
    </source>
</evidence>
<dbReference type="InterPro" id="IPR028994">
    <property type="entry name" value="Integrin_alpha_N"/>
</dbReference>
<dbReference type="SUPFAM" id="SSF69318">
    <property type="entry name" value="Integrin alpha N-terminal domain"/>
    <property type="match status" value="1"/>
</dbReference>
<evidence type="ECO:0000256" key="4">
    <source>
        <dbReference type="ARBA" id="ARBA00022989"/>
    </source>
</evidence>
<dbReference type="PANTHER" id="PTHR21419">
    <property type="match status" value="1"/>
</dbReference>
<gene>
    <name evidence="8" type="ORF">C0Q70_13366</name>
</gene>
<keyword evidence="4" id="KW-1133">Transmembrane helix</keyword>
<dbReference type="PANTHER" id="PTHR21419:SF23">
    <property type="entry name" value="PROTEIN DEFECTIVE IN EXINE FORMATION 1"/>
    <property type="match status" value="1"/>
</dbReference>
<dbReference type="Pfam" id="PF23722">
    <property type="entry name" value="Beta-sand_DEX1"/>
    <property type="match status" value="1"/>
</dbReference>
<reference evidence="8 9" key="1">
    <citation type="submission" date="2018-04" db="EMBL/GenBank/DDBJ databases">
        <title>The genome of golden apple snail Pomacea canaliculata provides insight into stress tolerance and invasive adaptation.</title>
        <authorList>
            <person name="Liu C."/>
            <person name="Liu B."/>
            <person name="Ren Y."/>
            <person name="Zhang Y."/>
            <person name="Wang H."/>
            <person name="Li S."/>
            <person name="Jiang F."/>
            <person name="Yin L."/>
            <person name="Zhang G."/>
            <person name="Qian W."/>
            <person name="Fan W."/>
        </authorList>
    </citation>
    <scope>NUCLEOTIDE SEQUENCE [LARGE SCALE GENOMIC DNA]</scope>
    <source>
        <strain evidence="8">SZHN2017</strain>
        <tissue evidence="8">Muscle</tissue>
    </source>
</reference>
<keyword evidence="5" id="KW-0472">Membrane</keyword>
<feature type="domain" description="DEX1 C-terminal" evidence="7">
    <location>
        <begin position="493"/>
        <end position="585"/>
    </location>
</feature>
<accession>A0A2T7NX11</accession>
<evidence type="ECO:0000256" key="2">
    <source>
        <dbReference type="ARBA" id="ARBA00022692"/>
    </source>
</evidence>
<keyword evidence="9" id="KW-1185">Reference proteome</keyword>
<evidence type="ECO:0000259" key="7">
    <source>
        <dbReference type="Pfam" id="PF23722"/>
    </source>
</evidence>
<evidence type="ECO:0000256" key="6">
    <source>
        <dbReference type="SAM" id="MobiDB-lite"/>
    </source>
</evidence>
<dbReference type="InterPro" id="IPR045232">
    <property type="entry name" value="FAM234"/>
</dbReference>
<dbReference type="Proteomes" id="UP000245119">
    <property type="component" value="Linkage Group LG8"/>
</dbReference>
<dbReference type="InterPro" id="IPR013517">
    <property type="entry name" value="FG-GAP"/>
</dbReference>
<dbReference type="InterPro" id="IPR056376">
    <property type="entry name" value="DEX1_C"/>
</dbReference>
<evidence type="ECO:0000256" key="1">
    <source>
        <dbReference type="ARBA" id="ARBA00004167"/>
    </source>
</evidence>
<feature type="region of interest" description="Disordered" evidence="6">
    <location>
        <begin position="1065"/>
        <end position="1085"/>
    </location>
</feature>
<comment type="subcellular location">
    <subcellularLocation>
        <location evidence="1">Membrane</location>
        <topology evidence="1">Single-pass membrane protein</topology>
    </subcellularLocation>
</comment>
<dbReference type="Pfam" id="PF13517">
    <property type="entry name" value="FG-GAP_3"/>
    <property type="match status" value="1"/>
</dbReference>
<sequence>MRRKEVPLIADVDGDGGLDIVAAPFTEAITVVEGDSGKTLKNTHWPLHNLDSTFHASPLQFDIDGDGLLDIVLVTSIGEIIFYRHNGELLKEFSYQLPPVYVRAYWHHQRVSVPFEEIGNFVSQDGGKDDVSVDVHVYATPVLIDINRDGQTEELIVPTTHMIVKEDYDLPPQDADKFVVGGVAIVNLTALYESRRSSLPVNILSQFSLELTQVLSEFPAFNLFSPTVINLDGDGGEMEVITALSTGNIHAFSPSSIHVSGQRKGFPLSHNTIHGQVTVTDVDSDGKLELIAVDTSGNVLCFQADGSTLWSAEASGTSSPGSRIVDTNMDGILDVVVPTSEGDIYVFNGTNGQLLPKWPVKIGKRVAANILVTRFRPMKGPPDIVFVADDGSLHIIAGDLSCQTHISLEETSFVEVVSQDLVPLRDGLELLVSTKDGSLICLGSLRESPLETLIEDSPRKNAQFRAWPGSLKSPNDFSFHRKEAFFPLLQPFLYISSVTRDQQEVTGSSFPIVFEIADLSTTKEQTYEVQVAYGRHILAKQVYHLAGQYELNIPVWPEPGKGHVTVFLINRHGQISSDTIVLRFNQLILQDIQWLVLAPFVAMVITLLYDEHGHFSDLGPLEKVTTIAQYPFNTGGQQGTFINPLGAQPQGPVTTNIGFANQPTNVGTSLGSSFVGGVNPQAGFGTGFNGGFGTGFNGGFGAGQGFGPYSAAFLGMKGFGAGAAFNPALLALAGKTLGIGPGLLPQEKEEPRTLTCFRLEKHPKAPTKVMSVTVNEQVEANPYSFLFQGPAKSKGLSMTVEAMLTDVYGAAKIVLTERGAVSAGCNTQSLGPALSVNNGGPQQLPYLGLPYLSPFGKKEKEDGVVGTITLLPNRKSAIHVDNLGPSFQDLSSLAGRGVALVSYLDTDHYGRSTIRGEALFCCSLEWDNKPRSLHEEGFSVDIADIKKREDPKGTTERAMVPSKSHNVGDTETSTQSEKYTEKYNKNSFIHNDFPAYSTQIAQPTQVEDLFAFPKQIADTATGQKSFITPKEQNYPFDLHQKQIFPEFAEETAANVLQDHKKALPSHPGGTQYPELVSKNPPASDHLKDPVYTARNEEESENGVFINKKKAINQDYVDTISSPGVANPKSDWLHGNLEETEHSSASATGANSYSSHDATRNFPPK</sequence>
<keyword evidence="2" id="KW-0812">Transmembrane</keyword>
<feature type="region of interest" description="Disordered" evidence="6">
    <location>
        <begin position="1118"/>
        <end position="1164"/>
    </location>
</feature>
<dbReference type="Gene3D" id="2.130.10.10">
    <property type="entry name" value="YVTN repeat-like/Quinoprotein amine dehydrogenase"/>
    <property type="match status" value="1"/>
</dbReference>
<proteinExistence type="predicted"/>
<feature type="compositionally biased region" description="Polar residues" evidence="6">
    <location>
        <begin position="963"/>
        <end position="977"/>
    </location>
</feature>
<comment type="caution">
    <text evidence="8">The sequence shown here is derived from an EMBL/GenBank/DDBJ whole genome shotgun (WGS) entry which is preliminary data.</text>
</comment>
<dbReference type="EMBL" id="PZQS01000008">
    <property type="protein sequence ID" value="PVD25706.1"/>
    <property type="molecule type" value="Genomic_DNA"/>
</dbReference>
<dbReference type="AlphaFoldDB" id="A0A2T7NX11"/>
<name>A0A2T7NX11_POMCA</name>